<dbReference type="GO" id="GO:0016747">
    <property type="term" value="F:acyltransferase activity, transferring groups other than amino-acyl groups"/>
    <property type="evidence" value="ECO:0007669"/>
    <property type="project" value="InterPro"/>
</dbReference>
<dbReference type="SUPFAM" id="SSF55729">
    <property type="entry name" value="Acyl-CoA N-acyltransferases (Nat)"/>
    <property type="match status" value="1"/>
</dbReference>
<evidence type="ECO:0000313" key="2">
    <source>
        <dbReference type="EMBL" id="BBL88890.1"/>
    </source>
</evidence>
<dbReference type="InterPro" id="IPR016181">
    <property type="entry name" value="Acyl_CoA_acyltransferase"/>
</dbReference>
<sequence>MLQHVSSVDPSVESLSRDCFHELRAIYFPNKTAKPTSSNDEWVTYAYFVDAKAVACIKVKLTSSELQLSGLAVERASRKQGIARRLITALCELYDSVNCLSVWCVEETGNVVVFEALGFEVLQSEESTLFSLTNGNPATEVKLVYSIRNTLG</sequence>
<feature type="domain" description="N-acetyltransferase" evidence="1">
    <location>
        <begin position="10"/>
        <end position="148"/>
    </location>
</feature>
<organism evidence="2 3">
    <name type="scientific">Vibrio rotiferianus</name>
    <dbReference type="NCBI Taxonomy" id="190895"/>
    <lineage>
        <taxon>Bacteria</taxon>
        <taxon>Pseudomonadati</taxon>
        <taxon>Pseudomonadota</taxon>
        <taxon>Gammaproteobacteria</taxon>
        <taxon>Vibrionales</taxon>
        <taxon>Vibrionaceae</taxon>
        <taxon>Vibrio</taxon>
    </lineage>
</organism>
<dbReference type="Gene3D" id="3.40.630.30">
    <property type="match status" value="1"/>
</dbReference>
<protein>
    <recommendedName>
        <fullName evidence="1">N-acetyltransferase domain-containing protein</fullName>
    </recommendedName>
</protein>
<dbReference type="CDD" id="cd04301">
    <property type="entry name" value="NAT_SF"/>
    <property type="match status" value="1"/>
</dbReference>
<dbReference type="PROSITE" id="PS51186">
    <property type="entry name" value="GNAT"/>
    <property type="match status" value="1"/>
</dbReference>
<dbReference type="Pfam" id="PF00583">
    <property type="entry name" value="Acetyltransf_1"/>
    <property type="match status" value="1"/>
</dbReference>
<gene>
    <name evidence="2" type="ORF">VroAM7_15430</name>
</gene>
<dbReference type="InterPro" id="IPR000182">
    <property type="entry name" value="GNAT_dom"/>
</dbReference>
<dbReference type="AlphaFoldDB" id="A0A510I963"/>
<name>A0A510I963_9VIBR</name>
<proteinExistence type="predicted"/>
<dbReference type="Proteomes" id="UP000315115">
    <property type="component" value="Chromosome 1"/>
</dbReference>
<evidence type="ECO:0000313" key="3">
    <source>
        <dbReference type="Proteomes" id="UP000315115"/>
    </source>
</evidence>
<dbReference type="RefSeq" id="WP_143692505.1">
    <property type="nucleotide sequence ID" value="NZ_AP019798.1"/>
</dbReference>
<evidence type="ECO:0000259" key="1">
    <source>
        <dbReference type="PROSITE" id="PS51186"/>
    </source>
</evidence>
<dbReference type="EMBL" id="AP019798">
    <property type="protein sequence ID" value="BBL88890.1"/>
    <property type="molecule type" value="Genomic_DNA"/>
</dbReference>
<reference evidence="3" key="1">
    <citation type="submission" date="2019-07" db="EMBL/GenBank/DDBJ databases">
        <title>Complete Genome Sequences of Vibrion rotiferianus strain AM7.</title>
        <authorList>
            <person name="Miyazaki K."/>
            <person name="Wiseschart A."/>
            <person name="Pootanakit K."/>
            <person name="Ishimori K."/>
            <person name="Kitahara K."/>
        </authorList>
    </citation>
    <scope>NUCLEOTIDE SEQUENCE [LARGE SCALE GENOMIC DNA]</scope>
    <source>
        <strain evidence="3">AM7</strain>
    </source>
</reference>
<accession>A0A510I963</accession>